<dbReference type="GO" id="GO:0003676">
    <property type="term" value="F:nucleic acid binding"/>
    <property type="evidence" value="ECO:0007669"/>
    <property type="project" value="InterPro"/>
</dbReference>
<dbReference type="SUPFAM" id="SSF48452">
    <property type="entry name" value="TPR-like"/>
    <property type="match status" value="1"/>
</dbReference>
<accession>A0A1R2C823</accession>
<dbReference type="Proteomes" id="UP000187209">
    <property type="component" value="Unassembled WGS sequence"/>
</dbReference>
<keyword evidence="2" id="KW-1185">Reference proteome</keyword>
<dbReference type="InterPro" id="IPR011990">
    <property type="entry name" value="TPR-like_helical_dom_sf"/>
</dbReference>
<evidence type="ECO:0008006" key="3">
    <source>
        <dbReference type="Google" id="ProtNLM"/>
    </source>
</evidence>
<dbReference type="EMBL" id="MPUH01000245">
    <property type="protein sequence ID" value="OMJ85157.1"/>
    <property type="molecule type" value="Genomic_DNA"/>
</dbReference>
<evidence type="ECO:0000313" key="1">
    <source>
        <dbReference type="EMBL" id="OMJ85157.1"/>
    </source>
</evidence>
<name>A0A1R2C823_9CILI</name>
<dbReference type="AlphaFoldDB" id="A0A1R2C823"/>
<evidence type="ECO:0000313" key="2">
    <source>
        <dbReference type="Proteomes" id="UP000187209"/>
    </source>
</evidence>
<sequence length="263" mass="30079">MASEAGRKFTFQAGLQRYLKTAGQMKRGFPIPRQQTPYAFAKAAEYIEKDLEKAEHFYRQAIEIGERPESAIKDLAGILHQQGKTQEACDLLKDHKHIFVSDINKYENLLRNLQKQMLPSKNTLNKAVKVSGLGPMADELTLKSLFSNSSRILHIEFGYDDNNVRWAIIRFSSHSAARKTFEGFKANHRYLLEWLSVTGEIAGELSLDKTEDFSLFSLGKSTSIKHVPAFYTYLPDAPCKQFEDPVDQILENSFFSYLRPNFK</sequence>
<protein>
    <recommendedName>
        <fullName evidence="3">RRM domain-containing protein</fullName>
    </recommendedName>
</protein>
<reference evidence="1 2" key="1">
    <citation type="submission" date="2016-11" db="EMBL/GenBank/DDBJ databases">
        <title>The macronuclear genome of Stentor coeruleus: a giant cell with tiny introns.</title>
        <authorList>
            <person name="Slabodnick M."/>
            <person name="Ruby J.G."/>
            <person name="Reiff S.B."/>
            <person name="Swart E.C."/>
            <person name="Gosai S."/>
            <person name="Prabakaran S."/>
            <person name="Witkowska E."/>
            <person name="Larue G.E."/>
            <person name="Fisher S."/>
            <person name="Freeman R.M."/>
            <person name="Gunawardena J."/>
            <person name="Chu W."/>
            <person name="Stover N.A."/>
            <person name="Gregory B.D."/>
            <person name="Nowacki M."/>
            <person name="Derisi J."/>
            <person name="Roy S.W."/>
            <person name="Marshall W.F."/>
            <person name="Sood P."/>
        </authorList>
    </citation>
    <scope>NUCLEOTIDE SEQUENCE [LARGE SCALE GENOMIC DNA]</scope>
    <source>
        <strain evidence="1">WM001</strain>
    </source>
</reference>
<dbReference type="CDD" id="cd00590">
    <property type="entry name" value="RRM_SF"/>
    <property type="match status" value="1"/>
</dbReference>
<dbReference type="InterPro" id="IPR035979">
    <property type="entry name" value="RBD_domain_sf"/>
</dbReference>
<dbReference type="Gene3D" id="1.25.40.10">
    <property type="entry name" value="Tetratricopeptide repeat domain"/>
    <property type="match status" value="1"/>
</dbReference>
<proteinExistence type="predicted"/>
<dbReference type="SUPFAM" id="SSF54928">
    <property type="entry name" value="RNA-binding domain, RBD"/>
    <property type="match status" value="1"/>
</dbReference>
<organism evidence="1 2">
    <name type="scientific">Stentor coeruleus</name>
    <dbReference type="NCBI Taxonomy" id="5963"/>
    <lineage>
        <taxon>Eukaryota</taxon>
        <taxon>Sar</taxon>
        <taxon>Alveolata</taxon>
        <taxon>Ciliophora</taxon>
        <taxon>Postciliodesmatophora</taxon>
        <taxon>Heterotrichea</taxon>
        <taxon>Heterotrichida</taxon>
        <taxon>Stentoridae</taxon>
        <taxon>Stentor</taxon>
    </lineage>
</organism>
<gene>
    <name evidence="1" type="ORF">SteCoe_13547</name>
</gene>
<comment type="caution">
    <text evidence="1">The sequence shown here is derived from an EMBL/GenBank/DDBJ whole genome shotgun (WGS) entry which is preliminary data.</text>
</comment>
<dbReference type="OrthoDB" id="10258631at2759"/>